<keyword evidence="2 4" id="KW-0238">DNA-binding</keyword>
<comment type="caution">
    <text evidence="6">The sequence shown here is derived from an EMBL/GenBank/DDBJ whole genome shotgun (WGS) entry which is preliminary data.</text>
</comment>
<protein>
    <submittedName>
        <fullName evidence="6">TetR family transcriptional regulator</fullName>
    </submittedName>
</protein>
<keyword evidence="3" id="KW-0804">Transcription</keyword>
<dbReference type="InterPro" id="IPR023772">
    <property type="entry name" value="DNA-bd_HTH_TetR-type_CS"/>
</dbReference>
<keyword evidence="1" id="KW-0805">Transcription regulation</keyword>
<name>A0A316D9H5_9BACL</name>
<reference evidence="6 7" key="1">
    <citation type="submission" date="2018-05" db="EMBL/GenBank/DDBJ databases">
        <title>Genomic Encyclopedia of Type Strains, Phase IV (KMG-IV): sequencing the most valuable type-strain genomes for metagenomic binning, comparative biology and taxonomic classification.</title>
        <authorList>
            <person name="Goeker M."/>
        </authorList>
    </citation>
    <scope>NUCLEOTIDE SEQUENCE [LARGE SCALE GENOMIC DNA]</scope>
    <source>
        <strain evidence="6 7">DSM 18773</strain>
    </source>
</reference>
<dbReference type="SUPFAM" id="SSF46689">
    <property type="entry name" value="Homeodomain-like"/>
    <property type="match status" value="1"/>
</dbReference>
<dbReference type="Gene3D" id="1.10.357.10">
    <property type="entry name" value="Tetracycline Repressor, domain 2"/>
    <property type="match status" value="1"/>
</dbReference>
<dbReference type="InterPro" id="IPR041490">
    <property type="entry name" value="KstR2_TetR_C"/>
</dbReference>
<dbReference type="SUPFAM" id="SSF48498">
    <property type="entry name" value="Tetracyclin repressor-like, C-terminal domain"/>
    <property type="match status" value="1"/>
</dbReference>
<evidence type="ECO:0000256" key="1">
    <source>
        <dbReference type="ARBA" id="ARBA00023015"/>
    </source>
</evidence>
<evidence type="ECO:0000256" key="2">
    <source>
        <dbReference type="ARBA" id="ARBA00023125"/>
    </source>
</evidence>
<dbReference type="PROSITE" id="PS01081">
    <property type="entry name" value="HTH_TETR_1"/>
    <property type="match status" value="1"/>
</dbReference>
<feature type="DNA-binding region" description="H-T-H motif" evidence="4">
    <location>
        <begin position="32"/>
        <end position="51"/>
    </location>
</feature>
<organism evidence="6 7">
    <name type="scientific">Tumebacillus permanentifrigoris</name>
    <dbReference type="NCBI Taxonomy" id="378543"/>
    <lineage>
        <taxon>Bacteria</taxon>
        <taxon>Bacillati</taxon>
        <taxon>Bacillota</taxon>
        <taxon>Bacilli</taxon>
        <taxon>Bacillales</taxon>
        <taxon>Alicyclobacillaceae</taxon>
        <taxon>Tumebacillus</taxon>
    </lineage>
</organism>
<dbReference type="PANTHER" id="PTHR30055:SF226">
    <property type="entry name" value="HTH-TYPE TRANSCRIPTIONAL REGULATOR PKSA"/>
    <property type="match status" value="1"/>
</dbReference>
<dbReference type="GO" id="GO:0000976">
    <property type="term" value="F:transcription cis-regulatory region binding"/>
    <property type="evidence" value="ECO:0007669"/>
    <property type="project" value="TreeGrafter"/>
</dbReference>
<dbReference type="EMBL" id="QGGL01000006">
    <property type="protein sequence ID" value="PWK13828.1"/>
    <property type="molecule type" value="Genomic_DNA"/>
</dbReference>
<dbReference type="InterPro" id="IPR009057">
    <property type="entry name" value="Homeodomain-like_sf"/>
</dbReference>
<evidence type="ECO:0000259" key="5">
    <source>
        <dbReference type="PROSITE" id="PS50977"/>
    </source>
</evidence>
<dbReference type="PANTHER" id="PTHR30055">
    <property type="entry name" value="HTH-TYPE TRANSCRIPTIONAL REGULATOR RUTR"/>
    <property type="match status" value="1"/>
</dbReference>
<dbReference type="Gene3D" id="1.10.10.60">
    <property type="entry name" value="Homeodomain-like"/>
    <property type="match status" value="1"/>
</dbReference>
<evidence type="ECO:0000313" key="6">
    <source>
        <dbReference type="EMBL" id="PWK13828.1"/>
    </source>
</evidence>
<dbReference type="PRINTS" id="PR00455">
    <property type="entry name" value="HTHTETR"/>
</dbReference>
<gene>
    <name evidence="6" type="ORF">C7459_106108</name>
</gene>
<evidence type="ECO:0000256" key="3">
    <source>
        <dbReference type="ARBA" id="ARBA00023163"/>
    </source>
</evidence>
<sequence length="195" mass="22192">MMKVMFLRKSKTNLIFQAAIDVFSEKGFDKATMDDIAARANVAKGTIYYHFKSKEELFLFLVEEGVEMLREGVESKLTEDLTPREKIELILREQISFFGQYRDFCVILLRESWGAEDRQLEFRKMIRSYMALIEKVVQEGKDAGVFHDVSAENAGSALFGMAAIAALHILLGKGDYDEDKLFSDLKQIALSGLLK</sequence>
<dbReference type="FunFam" id="1.10.10.60:FF:000141">
    <property type="entry name" value="TetR family transcriptional regulator"/>
    <property type="match status" value="1"/>
</dbReference>
<dbReference type="PROSITE" id="PS50977">
    <property type="entry name" value="HTH_TETR_2"/>
    <property type="match status" value="1"/>
</dbReference>
<dbReference type="GO" id="GO:0045892">
    <property type="term" value="P:negative regulation of DNA-templated transcription"/>
    <property type="evidence" value="ECO:0007669"/>
    <property type="project" value="UniProtKB-ARBA"/>
</dbReference>
<feature type="domain" description="HTH tetR-type" evidence="5">
    <location>
        <begin position="9"/>
        <end position="69"/>
    </location>
</feature>
<evidence type="ECO:0000256" key="4">
    <source>
        <dbReference type="PROSITE-ProRule" id="PRU00335"/>
    </source>
</evidence>
<dbReference type="Pfam" id="PF17932">
    <property type="entry name" value="TetR_C_24"/>
    <property type="match status" value="1"/>
</dbReference>
<dbReference type="AlphaFoldDB" id="A0A316D9H5"/>
<dbReference type="InterPro" id="IPR050109">
    <property type="entry name" value="HTH-type_TetR-like_transc_reg"/>
</dbReference>
<accession>A0A316D9H5</accession>
<dbReference type="GO" id="GO:0003700">
    <property type="term" value="F:DNA-binding transcription factor activity"/>
    <property type="evidence" value="ECO:0007669"/>
    <property type="project" value="TreeGrafter"/>
</dbReference>
<evidence type="ECO:0000313" key="7">
    <source>
        <dbReference type="Proteomes" id="UP000245634"/>
    </source>
</evidence>
<dbReference type="Proteomes" id="UP000245634">
    <property type="component" value="Unassembled WGS sequence"/>
</dbReference>
<dbReference type="Pfam" id="PF00440">
    <property type="entry name" value="TetR_N"/>
    <property type="match status" value="1"/>
</dbReference>
<dbReference type="OrthoDB" id="9780824at2"/>
<keyword evidence="7" id="KW-1185">Reference proteome</keyword>
<proteinExistence type="predicted"/>
<dbReference type="InterPro" id="IPR001647">
    <property type="entry name" value="HTH_TetR"/>
</dbReference>
<dbReference type="InterPro" id="IPR036271">
    <property type="entry name" value="Tet_transcr_reg_TetR-rel_C_sf"/>
</dbReference>